<dbReference type="HOGENOM" id="CLU_619510_0_0_11"/>
<dbReference type="STRING" id="591159.SSQG_05953"/>
<keyword evidence="3" id="KW-1185">Reference proteome</keyword>
<dbReference type="SUPFAM" id="SSF52540">
    <property type="entry name" value="P-loop containing nucleoside triphosphate hydrolases"/>
    <property type="match status" value="1"/>
</dbReference>
<accession>D9WZD2</accession>
<feature type="compositionally biased region" description="Acidic residues" evidence="1">
    <location>
        <begin position="430"/>
        <end position="442"/>
    </location>
</feature>
<dbReference type="AlphaFoldDB" id="D9WZD2"/>
<proteinExistence type="predicted"/>
<organism evidence="2 3">
    <name type="scientific">Streptomyces viridochromogenes (strain DSM 40736 / JCM 4977 / BCRC 1201 / Tue 494)</name>
    <dbReference type="NCBI Taxonomy" id="591159"/>
    <lineage>
        <taxon>Bacteria</taxon>
        <taxon>Bacillati</taxon>
        <taxon>Actinomycetota</taxon>
        <taxon>Actinomycetes</taxon>
        <taxon>Kitasatosporales</taxon>
        <taxon>Streptomycetaceae</taxon>
        <taxon>Streptomyces</taxon>
    </lineage>
</organism>
<sequence>MPRTVSPASRRHATPRTTPGDPRGRDARSATSGEHTMPFIHCNMFGTPPAGGEPPWLPYEPLVPWCIEGHEDLWVELDHVPPAVHAFRNQLIQVARNITPDRDGRGHLVVVSGLPGTGKSSLLHRCVHEFVRGLEEPESGDDGRPDVERQGDTPRPWRLREQSDAISVVPVTGVRNNGRDLESSPSGHQEAPELSTVINRIFRTVVAELRRTPGFTDVCGPEIDSPDHYHSWHALTDALAQLGRRLAVIIPHIKWEDQDSRWAFLRFCHQKADRGVVFFVETEYTALEKEIGLIFDESELRGVTLLKTGGLAREDWGKYLRLWMDLPGIPNPKVAIHDDLLDCEPAPWVFVSISKLQTFLREAADDALQADEAYLRRSRVLLRFDKNQPNPDNFLRGGAPNPDAFLREEPSDPDDPAKEQGETAGIEPNELPDDEEDRRDEP</sequence>
<feature type="region of interest" description="Disordered" evidence="1">
    <location>
        <begin position="134"/>
        <end position="192"/>
    </location>
</feature>
<dbReference type="eggNOG" id="ENOG5031VCI">
    <property type="taxonomic scope" value="Bacteria"/>
</dbReference>
<dbReference type="EMBL" id="GG657757">
    <property type="protein sequence ID" value="EFL35435.1"/>
    <property type="molecule type" value="Genomic_DNA"/>
</dbReference>
<evidence type="ECO:0000313" key="3">
    <source>
        <dbReference type="Proteomes" id="UP000004184"/>
    </source>
</evidence>
<feature type="compositionally biased region" description="Basic and acidic residues" evidence="1">
    <location>
        <begin position="134"/>
        <end position="152"/>
    </location>
</feature>
<feature type="compositionally biased region" description="Basic and acidic residues" evidence="1">
    <location>
        <begin position="405"/>
        <end position="421"/>
    </location>
</feature>
<reference evidence="3" key="1">
    <citation type="submission" date="2009-02" db="EMBL/GenBank/DDBJ databases">
        <title>Annotation of Streptomyces viridochromogenes strain DSM 40736.</title>
        <authorList>
            <consortium name="The Broad Institute Genome Sequencing Platform"/>
            <consortium name="Broad Institute Microbial Sequencing Center"/>
            <person name="Fischbach M."/>
            <person name="Godfrey P."/>
            <person name="Ward D."/>
            <person name="Young S."/>
            <person name="Zeng Q."/>
            <person name="Koehrsen M."/>
            <person name="Alvarado L."/>
            <person name="Berlin A.M."/>
            <person name="Bochicchio J."/>
            <person name="Borenstein D."/>
            <person name="Chapman S.B."/>
            <person name="Chen Z."/>
            <person name="Engels R."/>
            <person name="Freedman E."/>
            <person name="Gellesch M."/>
            <person name="Goldberg J."/>
            <person name="Griggs A."/>
            <person name="Gujja S."/>
            <person name="Heilman E.R."/>
            <person name="Heiman D.I."/>
            <person name="Hepburn T.A."/>
            <person name="Howarth C."/>
            <person name="Jen D."/>
            <person name="Larson L."/>
            <person name="Lewis B."/>
            <person name="Mehta T."/>
            <person name="Park D."/>
            <person name="Pearson M."/>
            <person name="Richards J."/>
            <person name="Roberts A."/>
            <person name="Saif S."/>
            <person name="Shea T.D."/>
            <person name="Shenoy N."/>
            <person name="Sisk P."/>
            <person name="Stolte C."/>
            <person name="Sykes S.N."/>
            <person name="Thomson T."/>
            <person name="Walk T."/>
            <person name="White J."/>
            <person name="Yandava C."/>
            <person name="Straight P."/>
            <person name="Clardy J."/>
            <person name="Hung D."/>
            <person name="Kolter R."/>
            <person name="Mekalanos J."/>
            <person name="Walker S."/>
            <person name="Walsh C.T."/>
            <person name="Wieland-Brown L.C."/>
            <person name="Haas B."/>
            <person name="Nusbaum C."/>
            <person name="Birren B."/>
        </authorList>
    </citation>
    <scope>NUCLEOTIDE SEQUENCE [LARGE SCALE GENOMIC DNA]</scope>
    <source>
        <strain evidence="3">DSM 40736 / JCM 4977 / BCRC 1201 / Tue 494</strain>
    </source>
</reference>
<dbReference type="InterPro" id="IPR027417">
    <property type="entry name" value="P-loop_NTPase"/>
</dbReference>
<name>D9WZD2_STRVT</name>
<evidence type="ECO:0000313" key="2">
    <source>
        <dbReference type="EMBL" id="EFL35435.1"/>
    </source>
</evidence>
<feature type="region of interest" description="Disordered" evidence="1">
    <location>
        <begin position="1"/>
        <end position="35"/>
    </location>
</feature>
<dbReference type="Proteomes" id="UP000004184">
    <property type="component" value="Unassembled WGS sequence"/>
</dbReference>
<feature type="region of interest" description="Disordered" evidence="1">
    <location>
        <begin position="389"/>
        <end position="442"/>
    </location>
</feature>
<gene>
    <name evidence="2" type="ORF">SSQG_05953</name>
</gene>
<protein>
    <submittedName>
        <fullName evidence="2">Predicted protein</fullName>
    </submittedName>
</protein>
<evidence type="ECO:0000256" key="1">
    <source>
        <dbReference type="SAM" id="MobiDB-lite"/>
    </source>
</evidence>